<feature type="domain" description="CinA C-terminal" evidence="2">
    <location>
        <begin position="25"/>
        <end position="174"/>
    </location>
</feature>
<gene>
    <name evidence="3" type="ORF">RVH17_09985</name>
</gene>
<dbReference type="Pfam" id="PF02464">
    <property type="entry name" value="CinA"/>
    <property type="match status" value="1"/>
</dbReference>
<dbReference type="InterPro" id="IPR008136">
    <property type="entry name" value="CinA_C"/>
</dbReference>
<name>A0AAE4RY75_9BACT</name>
<feature type="chain" id="PRO_5041898455" evidence="1">
    <location>
        <begin position="24"/>
        <end position="182"/>
    </location>
</feature>
<evidence type="ECO:0000259" key="2">
    <source>
        <dbReference type="Pfam" id="PF02464"/>
    </source>
</evidence>
<comment type="caution">
    <text evidence="3">The sequence shown here is derived from an EMBL/GenBank/DDBJ whole genome shotgun (WGS) entry which is preliminary data.</text>
</comment>
<dbReference type="PROSITE" id="PS51257">
    <property type="entry name" value="PROKAR_LIPOPROTEIN"/>
    <property type="match status" value="1"/>
</dbReference>
<dbReference type="Gene3D" id="3.90.950.20">
    <property type="entry name" value="CinA-like"/>
    <property type="match status" value="1"/>
</dbReference>
<keyword evidence="1" id="KW-0732">Signal</keyword>
<feature type="signal peptide" evidence="1">
    <location>
        <begin position="1"/>
        <end position="23"/>
    </location>
</feature>
<dbReference type="SUPFAM" id="SSF142433">
    <property type="entry name" value="CinA-like"/>
    <property type="match status" value="1"/>
</dbReference>
<protein>
    <submittedName>
        <fullName evidence="3">CinA family protein</fullName>
    </submittedName>
</protein>
<dbReference type="InterPro" id="IPR036653">
    <property type="entry name" value="CinA-like_C"/>
</dbReference>
<evidence type="ECO:0000313" key="4">
    <source>
        <dbReference type="Proteomes" id="UP001181347"/>
    </source>
</evidence>
<dbReference type="EMBL" id="JAWDES010000005">
    <property type="protein sequence ID" value="MDU0260431.1"/>
    <property type="molecule type" value="Genomic_DNA"/>
</dbReference>
<accession>A0AAE4RY75</accession>
<dbReference type="NCBIfam" id="TIGR00199">
    <property type="entry name" value="PncC_domain"/>
    <property type="match status" value="1"/>
</dbReference>
<evidence type="ECO:0000256" key="1">
    <source>
        <dbReference type="SAM" id="SignalP"/>
    </source>
</evidence>
<evidence type="ECO:0000313" key="3">
    <source>
        <dbReference type="EMBL" id="MDU0260431.1"/>
    </source>
</evidence>
<proteinExistence type="predicted"/>
<organism evidence="3 4">
    <name type="scientific">Alistipes finegoldii</name>
    <dbReference type="NCBI Taxonomy" id="214856"/>
    <lineage>
        <taxon>Bacteria</taxon>
        <taxon>Pseudomonadati</taxon>
        <taxon>Bacteroidota</taxon>
        <taxon>Bacteroidia</taxon>
        <taxon>Bacteroidales</taxon>
        <taxon>Rikenellaceae</taxon>
        <taxon>Alistipes</taxon>
    </lineage>
</organism>
<dbReference type="Proteomes" id="UP001181347">
    <property type="component" value="Unassembled WGS sequence"/>
</dbReference>
<sequence>MNKILLSTATAFILSLTACSSHAPEKRVHRILTDRIQTLAVAESCTGGTIAARFTALPGASAYFKCGVVAYSLDTKQEILQISCDTIARYGAVSEQVVRQMAEGVRRASNSHYAVATTGIAGPTGGTPEYPVGSVWIAVSSPLRTTTRLIRAGGSRNAVIRKAGTAAIELLEEELRAANQAN</sequence>
<dbReference type="AlphaFoldDB" id="A0AAE4RY75"/>
<dbReference type="OMA" id="HTCIAVA"/>
<dbReference type="RefSeq" id="WP_014775708.1">
    <property type="nucleotide sequence ID" value="NZ_BAAFKU010000017.1"/>
</dbReference>
<reference evidence="3" key="1">
    <citation type="submission" date="2023-10" db="EMBL/GenBank/DDBJ databases">
        <title>Genome Sequence of the Bacteria from From Gut Wall in Crohn's Disease.</title>
        <authorList>
            <person name="Rodriguez-Palacios A."/>
        </authorList>
    </citation>
    <scope>NUCLEOTIDE SEQUENCE</scope>
    <source>
        <strain evidence="3">CavFT-hAR58</strain>
    </source>
</reference>